<dbReference type="GO" id="GO:0005506">
    <property type="term" value="F:iron ion binding"/>
    <property type="evidence" value="ECO:0007669"/>
    <property type="project" value="InterPro"/>
</dbReference>
<sequence>MRKFKCRECGYVHIGDQPPSVCPVCAFDSNVFFELDDNKDSSSGFFEMLDIADSSTIKIIRNLFDAYSELAIISLAMSIQARHESRGEDVTDGLECLGRELSNQATIYAMFLGEFLEFNTELNIRDLKKKIAKLMSKNNELKNNIEIDYPEYKKIIDKNNKKLENLIVKI</sequence>
<evidence type="ECO:0000313" key="3">
    <source>
        <dbReference type="EMBL" id="MST63046.1"/>
    </source>
</evidence>
<dbReference type="PROSITE" id="PS50903">
    <property type="entry name" value="RUBREDOXIN_LIKE"/>
    <property type="match status" value="1"/>
</dbReference>
<evidence type="ECO:0000256" key="1">
    <source>
        <dbReference type="ARBA" id="ARBA00001965"/>
    </source>
</evidence>
<organism evidence="3 4">
    <name type="scientific">Peptostreptococcus porci</name>
    <dbReference type="NCBI Taxonomy" id="2652282"/>
    <lineage>
        <taxon>Bacteria</taxon>
        <taxon>Bacillati</taxon>
        <taxon>Bacillota</taxon>
        <taxon>Clostridia</taxon>
        <taxon>Peptostreptococcales</taxon>
        <taxon>Peptostreptococcaceae</taxon>
        <taxon>Peptostreptococcus</taxon>
    </lineage>
</organism>
<proteinExistence type="predicted"/>
<reference evidence="3 4" key="1">
    <citation type="submission" date="2019-08" db="EMBL/GenBank/DDBJ databases">
        <title>In-depth cultivation of the pig gut microbiome towards novel bacterial diversity and tailored functional studies.</title>
        <authorList>
            <person name="Wylensek D."/>
            <person name="Hitch T.C.A."/>
            <person name="Clavel T."/>
        </authorList>
    </citation>
    <scope>NUCLEOTIDE SEQUENCE [LARGE SCALE GENOMIC DNA]</scope>
    <source>
        <strain evidence="3 4">WCA-SAB-591-4A-A</strain>
    </source>
</reference>
<dbReference type="SUPFAM" id="SSF57802">
    <property type="entry name" value="Rubredoxin-like"/>
    <property type="match status" value="1"/>
</dbReference>
<dbReference type="InterPro" id="IPR048574">
    <property type="entry name" value="RUBY_RBDX"/>
</dbReference>
<name>A0A6N7XEC0_9FIRM</name>
<dbReference type="EMBL" id="VUNE01000005">
    <property type="protein sequence ID" value="MST63046.1"/>
    <property type="molecule type" value="Genomic_DNA"/>
</dbReference>
<dbReference type="Proteomes" id="UP000440713">
    <property type="component" value="Unassembled WGS sequence"/>
</dbReference>
<dbReference type="InterPro" id="IPR024934">
    <property type="entry name" value="Rubredoxin-like_dom"/>
</dbReference>
<keyword evidence="4" id="KW-1185">Reference proteome</keyword>
<dbReference type="Gene3D" id="2.20.28.10">
    <property type="match status" value="1"/>
</dbReference>
<evidence type="ECO:0000313" key="4">
    <source>
        <dbReference type="Proteomes" id="UP000440713"/>
    </source>
</evidence>
<protein>
    <recommendedName>
        <fullName evidence="2">Rubredoxin-like domain-containing protein</fullName>
    </recommendedName>
</protein>
<dbReference type="AlphaFoldDB" id="A0A6N7XEC0"/>
<dbReference type="RefSeq" id="WP_154538525.1">
    <property type="nucleotide sequence ID" value="NZ_JAQYHJ010000065.1"/>
</dbReference>
<dbReference type="Pfam" id="PF21349">
    <property type="entry name" value="RUBY_RBDX"/>
    <property type="match status" value="1"/>
</dbReference>
<accession>A0A6N7XEC0</accession>
<comment type="cofactor">
    <cofactor evidence="1">
        <name>Fe(3+)</name>
        <dbReference type="ChEBI" id="CHEBI:29034"/>
    </cofactor>
</comment>
<comment type="caution">
    <text evidence="3">The sequence shown here is derived from an EMBL/GenBank/DDBJ whole genome shotgun (WGS) entry which is preliminary data.</text>
</comment>
<feature type="domain" description="Rubredoxin-like" evidence="2">
    <location>
        <begin position="1"/>
        <end position="35"/>
    </location>
</feature>
<gene>
    <name evidence="3" type="ORF">FYJ71_08860</name>
</gene>
<evidence type="ECO:0000259" key="2">
    <source>
        <dbReference type="PROSITE" id="PS50903"/>
    </source>
</evidence>